<feature type="compositionally biased region" description="Basic and acidic residues" evidence="1">
    <location>
        <begin position="122"/>
        <end position="143"/>
    </location>
</feature>
<keyword evidence="3" id="KW-1185">Reference proteome</keyword>
<dbReference type="AlphaFoldDB" id="L5LHT5"/>
<gene>
    <name evidence="2" type="ORF">MDA_GLEAN10006770</name>
</gene>
<dbReference type="EMBL" id="KB111604">
    <property type="protein sequence ID" value="ELK25772.1"/>
    <property type="molecule type" value="Genomic_DNA"/>
</dbReference>
<proteinExistence type="predicted"/>
<feature type="region of interest" description="Disordered" evidence="1">
    <location>
        <begin position="115"/>
        <end position="159"/>
    </location>
</feature>
<evidence type="ECO:0000313" key="3">
    <source>
        <dbReference type="Proteomes" id="UP000010556"/>
    </source>
</evidence>
<sequence>MCWLSLTGPQFPFGGTGLDASLTPGAGRTVRDLSWQEQQLRSRERHPRLLTRTVAETPEHKQVSGRLLHRQIKGSAEPEKKPAHQAAGAGQDDIWSLLFCVAAAASECAEGSLVSAKPLTNRKLEERIGKGEENHEDETHTVRSDALTPPASKPRLDAP</sequence>
<evidence type="ECO:0000256" key="1">
    <source>
        <dbReference type="SAM" id="MobiDB-lite"/>
    </source>
</evidence>
<reference evidence="3" key="1">
    <citation type="journal article" date="2013" name="Science">
        <title>Comparative analysis of bat genomes provides insight into the evolution of flight and immunity.</title>
        <authorList>
            <person name="Zhang G."/>
            <person name="Cowled C."/>
            <person name="Shi Z."/>
            <person name="Huang Z."/>
            <person name="Bishop-Lilly K.A."/>
            <person name="Fang X."/>
            <person name="Wynne J.W."/>
            <person name="Xiong Z."/>
            <person name="Baker M.L."/>
            <person name="Zhao W."/>
            <person name="Tachedjian M."/>
            <person name="Zhu Y."/>
            <person name="Zhou P."/>
            <person name="Jiang X."/>
            <person name="Ng J."/>
            <person name="Yang L."/>
            <person name="Wu L."/>
            <person name="Xiao J."/>
            <person name="Feng Y."/>
            <person name="Chen Y."/>
            <person name="Sun X."/>
            <person name="Zhang Y."/>
            <person name="Marsh G.A."/>
            <person name="Crameri G."/>
            <person name="Broder C.C."/>
            <person name="Frey K.G."/>
            <person name="Wang L.F."/>
            <person name="Wang J."/>
        </authorList>
    </citation>
    <scope>NUCLEOTIDE SEQUENCE [LARGE SCALE GENOMIC DNA]</scope>
</reference>
<organism evidence="2 3">
    <name type="scientific">Myotis davidii</name>
    <name type="common">David's myotis</name>
    <dbReference type="NCBI Taxonomy" id="225400"/>
    <lineage>
        <taxon>Eukaryota</taxon>
        <taxon>Metazoa</taxon>
        <taxon>Chordata</taxon>
        <taxon>Craniata</taxon>
        <taxon>Vertebrata</taxon>
        <taxon>Euteleostomi</taxon>
        <taxon>Mammalia</taxon>
        <taxon>Eutheria</taxon>
        <taxon>Laurasiatheria</taxon>
        <taxon>Chiroptera</taxon>
        <taxon>Yangochiroptera</taxon>
        <taxon>Vespertilionidae</taxon>
        <taxon>Myotis</taxon>
    </lineage>
</organism>
<accession>L5LHT5</accession>
<name>L5LHT5_MYODS</name>
<dbReference type="Proteomes" id="UP000010556">
    <property type="component" value="Unassembled WGS sequence"/>
</dbReference>
<evidence type="ECO:0000313" key="2">
    <source>
        <dbReference type="EMBL" id="ELK25772.1"/>
    </source>
</evidence>
<protein>
    <submittedName>
        <fullName evidence="2">Uncharacterized protein</fullName>
    </submittedName>
</protein>